<evidence type="ECO:0000256" key="1">
    <source>
        <dbReference type="SAM" id="MobiDB-lite"/>
    </source>
</evidence>
<protein>
    <recommendedName>
        <fullName evidence="5">Transmembrane protein</fullName>
    </recommendedName>
</protein>
<feature type="region of interest" description="Disordered" evidence="1">
    <location>
        <begin position="1"/>
        <end position="21"/>
    </location>
</feature>
<keyword evidence="2" id="KW-0472">Membrane</keyword>
<dbReference type="EMBL" id="MKKU01000003">
    <property type="protein sequence ID" value="RNF27551.1"/>
    <property type="molecule type" value="Genomic_DNA"/>
</dbReference>
<sequence>MYSSASAEFSQGGSSNASGDAKGPHALLTNTEFALLVVFCGVCHYFALIISALTVGESTSTLALPFVVGRRFLASCVAAVRRFVQRRRERVFVGVGYEDDDASIDRFDAMNQPAKAGFE</sequence>
<evidence type="ECO:0008006" key="5">
    <source>
        <dbReference type="Google" id="ProtNLM"/>
    </source>
</evidence>
<proteinExistence type="predicted"/>
<dbReference type="GeneID" id="40313812"/>
<dbReference type="AlphaFoldDB" id="A0A3R7LFT2"/>
<evidence type="ECO:0000313" key="3">
    <source>
        <dbReference type="EMBL" id="RNF27551.1"/>
    </source>
</evidence>
<keyword evidence="4" id="KW-1185">Reference proteome</keyword>
<evidence type="ECO:0000313" key="4">
    <source>
        <dbReference type="Proteomes" id="UP000284403"/>
    </source>
</evidence>
<keyword evidence="2" id="KW-0812">Transmembrane</keyword>
<gene>
    <name evidence="3" type="ORF">Tco025E_00201</name>
</gene>
<evidence type="ECO:0000256" key="2">
    <source>
        <dbReference type="SAM" id="Phobius"/>
    </source>
</evidence>
<dbReference type="OrthoDB" id="247730at2759"/>
<dbReference type="RefSeq" id="XP_029232757.1">
    <property type="nucleotide sequence ID" value="XM_029367150.1"/>
</dbReference>
<dbReference type="Proteomes" id="UP000284403">
    <property type="component" value="Unassembled WGS sequence"/>
</dbReference>
<keyword evidence="2" id="KW-1133">Transmembrane helix</keyword>
<feature type="transmembrane region" description="Helical" evidence="2">
    <location>
        <begin position="33"/>
        <end position="56"/>
    </location>
</feature>
<accession>A0A3R7LFT2</accession>
<feature type="compositionally biased region" description="Polar residues" evidence="1">
    <location>
        <begin position="1"/>
        <end position="18"/>
    </location>
</feature>
<name>A0A3R7LFT2_9TRYP</name>
<comment type="caution">
    <text evidence="3">The sequence shown here is derived from an EMBL/GenBank/DDBJ whole genome shotgun (WGS) entry which is preliminary data.</text>
</comment>
<reference evidence="3 4" key="1">
    <citation type="journal article" date="2018" name="BMC Genomics">
        <title>Genomic comparison of Trypanosoma conorhini and Trypanosoma rangeli to Trypanosoma cruzi strains of high and low virulence.</title>
        <authorList>
            <person name="Bradwell K.R."/>
            <person name="Koparde V.N."/>
            <person name="Matveyev A.V."/>
            <person name="Serrano M.G."/>
            <person name="Alves J.M."/>
            <person name="Parikh H."/>
            <person name="Huang B."/>
            <person name="Lee V."/>
            <person name="Espinosa-Alvarez O."/>
            <person name="Ortiz P.A."/>
            <person name="Costa-Martins A.G."/>
            <person name="Teixeira M.M."/>
            <person name="Buck G.A."/>
        </authorList>
    </citation>
    <scope>NUCLEOTIDE SEQUENCE [LARGE SCALE GENOMIC DNA]</scope>
    <source>
        <strain evidence="3 4">025E</strain>
    </source>
</reference>
<organism evidence="3 4">
    <name type="scientific">Trypanosoma conorhini</name>
    <dbReference type="NCBI Taxonomy" id="83891"/>
    <lineage>
        <taxon>Eukaryota</taxon>
        <taxon>Discoba</taxon>
        <taxon>Euglenozoa</taxon>
        <taxon>Kinetoplastea</taxon>
        <taxon>Metakinetoplastina</taxon>
        <taxon>Trypanosomatida</taxon>
        <taxon>Trypanosomatidae</taxon>
        <taxon>Trypanosoma</taxon>
    </lineage>
</organism>